<accession>A0A5E4XHK3</accession>
<organism evidence="1 2">
    <name type="scientific">Pandoraea fibrosis</name>
    <dbReference type="NCBI Taxonomy" id="1891094"/>
    <lineage>
        <taxon>Bacteria</taxon>
        <taxon>Pseudomonadati</taxon>
        <taxon>Pseudomonadota</taxon>
        <taxon>Betaproteobacteria</taxon>
        <taxon>Burkholderiales</taxon>
        <taxon>Burkholderiaceae</taxon>
        <taxon>Pandoraea</taxon>
    </lineage>
</organism>
<reference evidence="1 2" key="1">
    <citation type="submission" date="2019-08" db="EMBL/GenBank/DDBJ databases">
        <authorList>
            <person name="Peeters C."/>
        </authorList>
    </citation>
    <scope>NUCLEOTIDE SEQUENCE [LARGE SCALE GENOMIC DNA]</scope>
    <source>
        <strain evidence="1 2">LMG 31113</strain>
    </source>
</reference>
<protein>
    <submittedName>
        <fullName evidence="1">Uncharacterized protein</fullName>
    </submittedName>
</protein>
<evidence type="ECO:0000313" key="2">
    <source>
        <dbReference type="Proteomes" id="UP000382577"/>
    </source>
</evidence>
<dbReference type="AlphaFoldDB" id="A0A5E4XHK3"/>
<name>A0A5E4XHK3_9BURK</name>
<sequence length="83" mass="9513">MNKILRTYEPLEYGDPVRLSAGVNAQIGLEKILPDCAQGNVIRAARTKDDNVPIWQIEFDSEGVCMVRRWLWRDQFDPVGSLH</sequence>
<proteinExistence type="predicted"/>
<dbReference type="RefSeq" id="WP_150600531.1">
    <property type="nucleotide sequence ID" value="NZ_CABPRW010000009.1"/>
</dbReference>
<dbReference type="EMBL" id="CABPRW010000009">
    <property type="protein sequence ID" value="VVE35600.1"/>
    <property type="molecule type" value="Genomic_DNA"/>
</dbReference>
<gene>
    <name evidence="1" type="ORF">PFI31113_03844</name>
</gene>
<evidence type="ECO:0000313" key="1">
    <source>
        <dbReference type="EMBL" id="VVE35600.1"/>
    </source>
</evidence>
<dbReference type="Proteomes" id="UP000382577">
    <property type="component" value="Unassembled WGS sequence"/>
</dbReference>